<proteinExistence type="inferred from homology"/>
<dbReference type="InterPro" id="IPR000847">
    <property type="entry name" value="LysR_HTH_N"/>
</dbReference>
<dbReference type="Pfam" id="PF00126">
    <property type="entry name" value="HTH_1"/>
    <property type="match status" value="1"/>
</dbReference>
<keyword evidence="4" id="KW-0804">Transcription</keyword>
<dbReference type="GO" id="GO:0003677">
    <property type="term" value="F:DNA binding"/>
    <property type="evidence" value="ECO:0007669"/>
    <property type="project" value="UniProtKB-KW"/>
</dbReference>
<evidence type="ECO:0000256" key="2">
    <source>
        <dbReference type="ARBA" id="ARBA00023015"/>
    </source>
</evidence>
<dbReference type="PANTHER" id="PTHR30419:SF31">
    <property type="entry name" value="BLR3139 PROTEIN"/>
    <property type="match status" value="1"/>
</dbReference>
<evidence type="ECO:0000256" key="4">
    <source>
        <dbReference type="ARBA" id="ARBA00023163"/>
    </source>
</evidence>
<sequence>MELRQLEYFLAVVEEGSFTRAAARLFMVQSSLSASLLGLERELGTDLFIRGRKGAELTDAGRALLEPARAALHDAERARDAVAEVAGLLRGSVRVATVAVPRDVDVFETIGPFHERHPGVAITVLHDGARDLLGLVADGDADFAITPLTHRTTPALRFDPLLSTPLVLLCPPTHRLAGARDVDLGDVVDEKLIDLPRGWWVRELFDRMFAERGLPRRVRLEVDEWFGVLTLVRRGMGIACGPLACVDETLSGDVAVATLGGAPTWQVGIATREEALRGAAGRAFLNAYRDQCRVRVGD</sequence>
<dbReference type="PRINTS" id="PR00039">
    <property type="entry name" value="HTHLYSR"/>
</dbReference>
<evidence type="ECO:0000259" key="5">
    <source>
        <dbReference type="PROSITE" id="PS50931"/>
    </source>
</evidence>
<dbReference type="InterPro" id="IPR036390">
    <property type="entry name" value="WH_DNA-bd_sf"/>
</dbReference>
<name>A0A521E1U8_9ACTN</name>
<dbReference type="Pfam" id="PF03466">
    <property type="entry name" value="LysR_substrate"/>
    <property type="match status" value="1"/>
</dbReference>
<reference evidence="6 7" key="1">
    <citation type="submission" date="2017-05" db="EMBL/GenBank/DDBJ databases">
        <authorList>
            <person name="Varghese N."/>
            <person name="Submissions S."/>
        </authorList>
    </citation>
    <scope>NUCLEOTIDE SEQUENCE [LARGE SCALE GENOMIC DNA]</scope>
    <source>
        <strain evidence="6 7">DSM 46834</strain>
    </source>
</reference>
<evidence type="ECO:0000256" key="3">
    <source>
        <dbReference type="ARBA" id="ARBA00023125"/>
    </source>
</evidence>
<dbReference type="Gene3D" id="1.10.10.10">
    <property type="entry name" value="Winged helix-like DNA-binding domain superfamily/Winged helix DNA-binding domain"/>
    <property type="match status" value="1"/>
</dbReference>
<dbReference type="RefSeq" id="WP_142458755.1">
    <property type="nucleotide sequence ID" value="NZ_FXTJ01000004.1"/>
</dbReference>
<gene>
    <name evidence="6" type="ORF">SAMN06273567_104142</name>
</gene>
<dbReference type="PROSITE" id="PS50931">
    <property type="entry name" value="HTH_LYSR"/>
    <property type="match status" value="1"/>
</dbReference>
<comment type="similarity">
    <text evidence="1">Belongs to the LysR transcriptional regulatory family.</text>
</comment>
<dbReference type="GO" id="GO:0005829">
    <property type="term" value="C:cytosol"/>
    <property type="evidence" value="ECO:0007669"/>
    <property type="project" value="TreeGrafter"/>
</dbReference>
<evidence type="ECO:0000256" key="1">
    <source>
        <dbReference type="ARBA" id="ARBA00009437"/>
    </source>
</evidence>
<feature type="domain" description="HTH lysR-type" evidence="5">
    <location>
        <begin position="1"/>
        <end position="58"/>
    </location>
</feature>
<evidence type="ECO:0000313" key="6">
    <source>
        <dbReference type="EMBL" id="SMO77918.1"/>
    </source>
</evidence>
<dbReference type="CDD" id="cd05466">
    <property type="entry name" value="PBP2_LTTR_substrate"/>
    <property type="match status" value="1"/>
</dbReference>
<dbReference type="SUPFAM" id="SSF53850">
    <property type="entry name" value="Periplasmic binding protein-like II"/>
    <property type="match status" value="1"/>
</dbReference>
<dbReference type="PANTHER" id="PTHR30419">
    <property type="entry name" value="HTH-TYPE TRANSCRIPTIONAL REGULATOR YBHD"/>
    <property type="match status" value="1"/>
</dbReference>
<protein>
    <submittedName>
        <fullName evidence="6">Transcriptional regulator, LysR family</fullName>
    </submittedName>
</protein>
<organism evidence="6 7">
    <name type="scientific">Geodermatophilus aquaeductus</name>
    <dbReference type="NCBI Taxonomy" id="1564161"/>
    <lineage>
        <taxon>Bacteria</taxon>
        <taxon>Bacillati</taxon>
        <taxon>Actinomycetota</taxon>
        <taxon>Actinomycetes</taxon>
        <taxon>Geodermatophilales</taxon>
        <taxon>Geodermatophilaceae</taxon>
        <taxon>Geodermatophilus</taxon>
    </lineage>
</organism>
<keyword evidence="2" id="KW-0805">Transcription regulation</keyword>
<dbReference type="InterPro" id="IPR005119">
    <property type="entry name" value="LysR_subst-bd"/>
</dbReference>
<dbReference type="Gene3D" id="3.40.190.290">
    <property type="match status" value="1"/>
</dbReference>
<evidence type="ECO:0000313" key="7">
    <source>
        <dbReference type="Proteomes" id="UP000317484"/>
    </source>
</evidence>
<dbReference type="EMBL" id="FXTJ01000004">
    <property type="protein sequence ID" value="SMO77918.1"/>
    <property type="molecule type" value="Genomic_DNA"/>
</dbReference>
<accession>A0A521E1U8</accession>
<dbReference type="InterPro" id="IPR050950">
    <property type="entry name" value="HTH-type_LysR_regulators"/>
</dbReference>
<dbReference type="GO" id="GO:0003700">
    <property type="term" value="F:DNA-binding transcription factor activity"/>
    <property type="evidence" value="ECO:0007669"/>
    <property type="project" value="InterPro"/>
</dbReference>
<keyword evidence="3" id="KW-0238">DNA-binding</keyword>
<dbReference type="FunFam" id="1.10.10.10:FF:000001">
    <property type="entry name" value="LysR family transcriptional regulator"/>
    <property type="match status" value="1"/>
</dbReference>
<keyword evidence="7" id="KW-1185">Reference proteome</keyword>
<dbReference type="InterPro" id="IPR036388">
    <property type="entry name" value="WH-like_DNA-bd_sf"/>
</dbReference>
<dbReference type="AlphaFoldDB" id="A0A521E1U8"/>
<dbReference type="Proteomes" id="UP000317484">
    <property type="component" value="Unassembled WGS sequence"/>
</dbReference>
<dbReference type="SUPFAM" id="SSF46785">
    <property type="entry name" value="Winged helix' DNA-binding domain"/>
    <property type="match status" value="1"/>
</dbReference>